<dbReference type="NCBIfam" id="TIGR03558">
    <property type="entry name" value="oxido_grp_1"/>
    <property type="match status" value="1"/>
</dbReference>
<evidence type="ECO:0000259" key="2">
    <source>
        <dbReference type="Pfam" id="PF00296"/>
    </source>
</evidence>
<organism evidence="3 4">
    <name type="scientific">Stackebrandtia nassauensis (strain DSM 44728 / CIP 108903 / NRRL B-16338 / NBRC 102104 / LLR-40K-21)</name>
    <dbReference type="NCBI Taxonomy" id="446470"/>
    <lineage>
        <taxon>Bacteria</taxon>
        <taxon>Bacillati</taxon>
        <taxon>Actinomycetota</taxon>
        <taxon>Actinomycetes</taxon>
        <taxon>Glycomycetales</taxon>
        <taxon>Glycomycetaceae</taxon>
        <taxon>Stackebrandtia</taxon>
    </lineage>
</organism>
<dbReference type="HOGENOM" id="CLU_027853_9_0_11"/>
<feature type="domain" description="Luciferase-like" evidence="2">
    <location>
        <begin position="24"/>
        <end position="326"/>
    </location>
</feature>
<name>D3PYL5_STANL</name>
<reference evidence="3 4" key="1">
    <citation type="journal article" date="2009" name="Stand. Genomic Sci.">
        <title>Complete genome sequence of Stackebrandtia nassauensis type strain (LLR-40K-21).</title>
        <authorList>
            <person name="Munk C."/>
            <person name="Lapidus A."/>
            <person name="Copeland A."/>
            <person name="Jando M."/>
            <person name="Mayilraj S."/>
            <person name="Glavina Del Rio T."/>
            <person name="Nolan M."/>
            <person name="Chen F."/>
            <person name="Lucas S."/>
            <person name="Tice H."/>
            <person name="Cheng J.F."/>
            <person name="Han C."/>
            <person name="Detter J.C."/>
            <person name="Bruce D."/>
            <person name="Goodwin L."/>
            <person name="Chain P."/>
            <person name="Pitluck S."/>
            <person name="Goker M."/>
            <person name="Ovchinikova G."/>
            <person name="Pati A."/>
            <person name="Ivanova N."/>
            <person name="Mavromatis K."/>
            <person name="Chen A."/>
            <person name="Palaniappan K."/>
            <person name="Land M."/>
            <person name="Hauser L."/>
            <person name="Chang Y.J."/>
            <person name="Jeffries C.D."/>
            <person name="Bristow J."/>
            <person name="Eisen J.A."/>
            <person name="Markowitz V."/>
            <person name="Hugenholtz P."/>
            <person name="Kyrpides N.C."/>
            <person name="Klenk H.P."/>
        </authorList>
    </citation>
    <scope>NUCLEOTIDE SEQUENCE [LARGE SCALE GENOMIC DNA]</scope>
    <source>
        <strain evidence="4">DSM 44728 / CIP 108903 / NRRL B-16338 / NBRC 102104 / LLR-40K-21</strain>
    </source>
</reference>
<dbReference type="KEGG" id="sna:Snas_3792"/>
<dbReference type="RefSeq" id="WP_013019019.1">
    <property type="nucleotide sequence ID" value="NC_013947.1"/>
</dbReference>
<accession>D3PYL5</accession>
<keyword evidence="3" id="KW-0560">Oxidoreductase</keyword>
<gene>
    <name evidence="3" type="ordered locus">Snas_3792</name>
</gene>
<proteinExistence type="predicted"/>
<dbReference type="CDD" id="cd00347">
    <property type="entry name" value="Flavin_utilizing_monoxygenases"/>
    <property type="match status" value="2"/>
</dbReference>
<evidence type="ECO:0000256" key="1">
    <source>
        <dbReference type="ARBA" id="ARBA00007789"/>
    </source>
</evidence>
<comment type="similarity">
    <text evidence="1">To bacterial alkanal monooxygenase alpha and beta chains.</text>
</comment>
<dbReference type="OrthoDB" id="9780518at2"/>
<dbReference type="SUPFAM" id="SSF51679">
    <property type="entry name" value="Bacterial luciferase-like"/>
    <property type="match status" value="1"/>
</dbReference>
<sequence>MNDTPQTPDPIRGSARGDAAVPLSVLDLATVSSGSDVATALRTTTDNARQAEALGYHRLWVAEHHSMPGIASSSPAVLLAHLAAATDTIRLGSGGVMLPNHAPLVVAEQFGTLEALHPGRIDLGLGRAPGTDQATMRALRRHNDPDPDDFDGQLDELVGFLDDAFGPRHPYAHIHAVPGPVQAKLSGTTASRPPIWLLGSSGYGARLAGQLGLPFAFAHHFAARNTLPALELYRENFMPSTVLDRPYAMVAASAVAADTEYEAARLARTMGLAMLRVRGGRPGLMPSPEEAEAYRYSDAEAEFVHSWLANVAFGEPHAVRQELDELIKATQADELMIVSNVHGHETRLRSFRLIAEAYGMA</sequence>
<dbReference type="InterPro" id="IPR050766">
    <property type="entry name" value="Bact_Lucif_Oxidored"/>
</dbReference>
<dbReference type="Pfam" id="PF00296">
    <property type="entry name" value="Bac_luciferase"/>
    <property type="match status" value="1"/>
</dbReference>
<dbReference type="InterPro" id="IPR011251">
    <property type="entry name" value="Luciferase-like_dom"/>
</dbReference>
<evidence type="ECO:0000313" key="4">
    <source>
        <dbReference type="Proteomes" id="UP000000844"/>
    </source>
</evidence>
<dbReference type="FunFam" id="3.20.20.30:FF:000002">
    <property type="entry name" value="LLM class flavin-dependent oxidoreductase"/>
    <property type="match status" value="1"/>
</dbReference>
<dbReference type="eggNOG" id="COG2141">
    <property type="taxonomic scope" value="Bacteria"/>
</dbReference>
<dbReference type="EMBL" id="CP001778">
    <property type="protein sequence ID" value="ADD43448.1"/>
    <property type="molecule type" value="Genomic_DNA"/>
</dbReference>
<evidence type="ECO:0000313" key="3">
    <source>
        <dbReference type="EMBL" id="ADD43448.1"/>
    </source>
</evidence>
<dbReference type="PANTHER" id="PTHR30137">
    <property type="entry name" value="LUCIFERASE-LIKE MONOOXYGENASE"/>
    <property type="match status" value="1"/>
</dbReference>
<dbReference type="PANTHER" id="PTHR30137:SF6">
    <property type="entry name" value="LUCIFERASE-LIKE MONOOXYGENASE"/>
    <property type="match status" value="1"/>
</dbReference>
<dbReference type="GO" id="GO:0005829">
    <property type="term" value="C:cytosol"/>
    <property type="evidence" value="ECO:0007669"/>
    <property type="project" value="TreeGrafter"/>
</dbReference>
<dbReference type="Gene3D" id="3.20.20.30">
    <property type="entry name" value="Luciferase-like domain"/>
    <property type="match status" value="1"/>
</dbReference>
<dbReference type="GO" id="GO:0016705">
    <property type="term" value="F:oxidoreductase activity, acting on paired donors, with incorporation or reduction of molecular oxygen"/>
    <property type="evidence" value="ECO:0007669"/>
    <property type="project" value="InterPro"/>
</dbReference>
<protein>
    <submittedName>
        <fullName evidence="3">Luciferase-like monooxygenase</fullName>
    </submittedName>
</protein>
<dbReference type="Proteomes" id="UP000000844">
    <property type="component" value="Chromosome"/>
</dbReference>
<dbReference type="InterPro" id="IPR019949">
    <property type="entry name" value="CmoO-like"/>
</dbReference>
<dbReference type="AlphaFoldDB" id="D3PYL5"/>
<dbReference type="InterPro" id="IPR036661">
    <property type="entry name" value="Luciferase-like_sf"/>
</dbReference>
<dbReference type="GO" id="GO:0004497">
    <property type="term" value="F:monooxygenase activity"/>
    <property type="evidence" value="ECO:0007669"/>
    <property type="project" value="UniProtKB-KW"/>
</dbReference>
<keyword evidence="4" id="KW-1185">Reference proteome</keyword>
<keyword evidence="3" id="KW-0503">Monooxygenase</keyword>
<dbReference type="STRING" id="446470.Snas_3792"/>